<dbReference type="Gene3D" id="3.40.50.720">
    <property type="entry name" value="NAD(P)-binding Rossmann-like Domain"/>
    <property type="match status" value="1"/>
</dbReference>
<accession>A0ABY9X4Y9</accession>
<organism evidence="4 5">
    <name type="scientific">Archangium minus</name>
    <dbReference type="NCBI Taxonomy" id="83450"/>
    <lineage>
        <taxon>Bacteria</taxon>
        <taxon>Pseudomonadati</taxon>
        <taxon>Myxococcota</taxon>
        <taxon>Myxococcia</taxon>
        <taxon>Myxococcales</taxon>
        <taxon>Cystobacterineae</taxon>
        <taxon>Archangiaceae</taxon>
        <taxon>Archangium</taxon>
    </lineage>
</organism>
<comment type="similarity">
    <text evidence="1">Belongs to the short-chain dehydrogenases/reductases (SDR) family.</text>
</comment>
<dbReference type="InterPro" id="IPR002347">
    <property type="entry name" value="SDR_fam"/>
</dbReference>
<dbReference type="SUPFAM" id="SSF51735">
    <property type="entry name" value="NAD(P)-binding Rossmann-fold domains"/>
    <property type="match status" value="1"/>
</dbReference>
<proteinExistence type="inferred from homology"/>
<evidence type="ECO:0000259" key="3">
    <source>
        <dbReference type="SMART" id="SM00822"/>
    </source>
</evidence>
<dbReference type="SMART" id="SM00822">
    <property type="entry name" value="PKS_KR"/>
    <property type="match status" value="1"/>
</dbReference>
<reference evidence="4 5" key="1">
    <citation type="submission" date="2019-08" db="EMBL/GenBank/DDBJ databases">
        <title>Archangium and Cystobacter genomes.</title>
        <authorList>
            <person name="Chen I.-C.K."/>
            <person name="Wielgoss S."/>
        </authorList>
    </citation>
    <scope>NUCLEOTIDE SEQUENCE [LARGE SCALE GENOMIC DNA]</scope>
    <source>
        <strain evidence="4 5">Cbm 6</strain>
    </source>
</reference>
<dbReference type="InterPro" id="IPR057326">
    <property type="entry name" value="KR_dom"/>
</dbReference>
<dbReference type="RefSeq" id="WP_395809543.1">
    <property type="nucleotide sequence ID" value="NZ_CP043494.1"/>
</dbReference>
<evidence type="ECO:0000256" key="1">
    <source>
        <dbReference type="ARBA" id="ARBA00006484"/>
    </source>
</evidence>
<dbReference type="EMBL" id="CP043494">
    <property type="protein sequence ID" value="WNG50453.1"/>
    <property type="molecule type" value="Genomic_DNA"/>
</dbReference>
<dbReference type="PANTHER" id="PTHR44196:SF1">
    <property type="entry name" value="DEHYDROGENASE_REDUCTASE SDR FAMILY MEMBER 7B"/>
    <property type="match status" value="1"/>
</dbReference>
<sequence>MNLEGKAVLITGASRGLGEALMEAFARKGARVVGVSRNAEEMEAVASRLRTWGYEAHALVADVGDKQSIHPLVGAAAALVGPIDVLVHNASTLGPTPLPLLLDTACEDLGHVLEVNLVGPFRLTKAIAGSMVLRGGGLVVHITSDAAVAAYARWGAYGVSKAALEHLGRIWAAELEGTGVRFLNVDPGEMDTRMHRDAIPEADPASLARPRDVAARILTLVESAQAHPSGSRLEAARVELVHPEAA</sequence>
<evidence type="ECO:0000313" key="5">
    <source>
        <dbReference type="Proteomes" id="UP001611383"/>
    </source>
</evidence>
<dbReference type="InterPro" id="IPR020904">
    <property type="entry name" value="Sc_DH/Rdtase_CS"/>
</dbReference>
<name>A0ABY9X4Y9_9BACT</name>
<gene>
    <name evidence="4" type="ORF">F0U60_44730</name>
</gene>
<dbReference type="PROSITE" id="PS00061">
    <property type="entry name" value="ADH_SHORT"/>
    <property type="match status" value="1"/>
</dbReference>
<dbReference type="Proteomes" id="UP001611383">
    <property type="component" value="Chromosome"/>
</dbReference>
<evidence type="ECO:0000256" key="2">
    <source>
        <dbReference type="ARBA" id="ARBA00023002"/>
    </source>
</evidence>
<dbReference type="InterPro" id="IPR036291">
    <property type="entry name" value="NAD(P)-bd_dom_sf"/>
</dbReference>
<protein>
    <submittedName>
        <fullName evidence="4">SDR family oxidoreductase</fullName>
    </submittedName>
</protein>
<feature type="domain" description="Ketoreductase" evidence="3">
    <location>
        <begin position="6"/>
        <end position="174"/>
    </location>
</feature>
<keyword evidence="5" id="KW-1185">Reference proteome</keyword>
<evidence type="ECO:0000313" key="4">
    <source>
        <dbReference type="EMBL" id="WNG50453.1"/>
    </source>
</evidence>
<dbReference type="CDD" id="cd05233">
    <property type="entry name" value="SDR_c"/>
    <property type="match status" value="1"/>
</dbReference>
<keyword evidence="2" id="KW-0560">Oxidoreductase</keyword>
<dbReference type="PRINTS" id="PR00081">
    <property type="entry name" value="GDHRDH"/>
</dbReference>
<dbReference type="Pfam" id="PF00106">
    <property type="entry name" value="adh_short"/>
    <property type="match status" value="1"/>
</dbReference>
<dbReference type="PANTHER" id="PTHR44196">
    <property type="entry name" value="DEHYDROGENASE/REDUCTASE SDR FAMILY MEMBER 7B"/>
    <property type="match status" value="1"/>
</dbReference>